<feature type="domain" description="D-apionate lactonase TIM barrel" evidence="2">
    <location>
        <begin position="259"/>
        <end position="556"/>
    </location>
</feature>
<dbReference type="RefSeq" id="WP_106335851.1">
    <property type="nucleotide sequence ID" value="NZ_PVZS01000005.1"/>
</dbReference>
<name>A0A2T1HWF9_9HYPH</name>
<proteinExistence type="predicted"/>
<comment type="caution">
    <text evidence="4">The sequence shown here is derived from an EMBL/GenBank/DDBJ whole genome shotgun (WGS) entry which is preliminary data.</text>
</comment>
<dbReference type="Pfam" id="PF25839">
    <property type="entry name" value="Apionate_lact_C"/>
    <property type="match status" value="1"/>
</dbReference>
<protein>
    <submittedName>
        <fullName evidence="4">Uncharacterized protein</fullName>
    </submittedName>
</protein>
<dbReference type="InterPro" id="IPR058789">
    <property type="entry name" value="ApnL_C"/>
</dbReference>
<organism evidence="4 5">
    <name type="scientific">Alsobacter soli</name>
    <dbReference type="NCBI Taxonomy" id="2109933"/>
    <lineage>
        <taxon>Bacteria</taxon>
        <taxon>Pseudomonadati</taxon>
        <taxon>Pseudomonadota</taxon>
        <taxon>Alphaproteobacteria</taxon>
        <taxon>Hyphomicrobiales</taxon>
        <taxon>Alsobacteraceae</taxon>
        <taxon>Alsobacter</taxon>
    </lineage>
</organism>
<evidence type="ECO:0000259" key="1">
    <source>
        <dbReference type="Pfam" id="PF25837"/>
    </source>
</evidence>
<evidence type="ECO:0000313" key="4">
    <source>
        <dbReference type="EMBL" id="PSC06011.1"/>
    </source>
</evidence>
<dbReference type="Pfam" id="PF25837">
    <property type="entry name" value="Apionate_lact_N"/>
    <property type="match status" value="1"/>
</dbReference>
<dbReference type="InterPro" id="IPR058787">
    <property type="entry name" value="ApnL_M"/>
</dbReference>
<reference evidence="5" key="1">
    <citation type="submission" date="2018-03" db="EMBL/GenBank/DDBJ databases">
        <authorList>
            <person name="Sun L."/>
            <person name="Liu H."/>
            <person name="Chen W."/>
            <person name="Huang K."/>
            <person name="Liu W."/>
            <person name="Gao X."/>
        </authorList>
    </citation>
    <scope>NUCLEOTIDE SEQUENCE [LARGE SCALE GENOMIC DNA]</scope>
    <source>
        <strain evidence="5">SH9</strain>
    </source>
</reference>
<evidence type="ECO:0000259" key="3">
    <source>
        <dbReference type="Pfam" id="PF25839"/>
    </source>
</evidence>
<accession>A0A2T1HWF9</accession>
<dbReference type="Pfam" id="PF25838">
    <property type="entry name" value="Apionate_lact_M"/>
    <property type="match status" value="1"/>
</dbReference>
<dbReference type="AlphaFoldDB" id="A0A2T1HWF9"/>
<gene>
    <name evidence="4" type="ORF">SLNSH_06465</name>
</gene>
<evidence type="ECO:0000313" key="5">
    <source>
        <dbReference type="Proteomes" id="UP000239772"/>
    </source>
</evidence>
<dbReference type="OrthoDB" id="931854at2"/>
<dbReference type="EMBL" id="PVZS01000005">
    <property type="protein sequence ID" value="PSC06011.1"/>
    <property type="molecule type" value="Genomic_DNA"/>
</dbReference>
<dbReference type="InterPro" id="IPR058788">
    <property type="entry name" value="ApnL_N"/>
</dbReference>
<dbReference type="Proteomes" id="UP000239772">
    <property type="component" value="Unassembled WGS sequence"/>
</dbReference>
<sequence>MSAQPSLAVRLFGTDEPVTPPRILKAGSLTAEFDAGNLRHIRHGGVEVIRAVSFIVRDRNWGTYNPRIENLAVDERPDGFVVSYDAIASDAAQSFRYRARIEGSAAGRLTFEAKGQAETDFLTNRTGFVVLHPSAAAGKRVEVEHADGSLEQATFPEIIDPVQPMMNLRSLTHEAAQGLTVTCRMEGDVYEMEDQRNWTDASYKTYVRPLALPWPYTLARGETLDQAVRVTVTGGAAAGARPAGAQIRIGGQQGVVPPLGLGLDPSEIQDTLAKADVLRRVGAKALIGSYDPSRGHGDEALAGIVKAAEAIGAEPWLEAVIVSVEGFAEEIAALGRKVEALGSPFPTVLVSPLPDLKCTLPGSPWPPAPPPRAFFEAARRAFPKARLGGGMFSLFTEMNRKRPPVDLIDLVSFTTTATLHAGDDVSITEGLECLPAMALSAASIAGDKPYAVGPSAIGMRMNPYGEAPLANPGNIRQAMNFNDPRHRGLLGATWALGFFARFAAGGASAIALGGATGAFGLVHAPHPWPQPWFDDAQPGGVFPMFHVLRGLAALAGRTMRAVEASDTVEALAAEGEQGLELWLANRTGAEQRVALPGPARDLFQLDADSFVVAARDPDALASLTRTPTGTELTLPAYAVARVRFA</sequence>
<keyword evidence="5" id="KW-1185">Reference proteome</keyword>
<evidence type="ECO:0000259" key="2">
    <source>
        <dbReference type="Pfam" id="PF25838"/>
    </source>
</evidence>
<feature type="domain" description="D-apionate lactonase N-terminal" evidence="1">
    <location>
        <begin position="10"/>
        <end position="234"/>
    </location>
</feature>
<feature type="domain" description="D-apionate lactonase C-terminal" evidence="3">
    <location>
        <begin position="566"/>
        <end position="642"/>
    </location>
</feature>